<proteinExistence type="predicted"/>
<feature type="compositionally biased region" description="Polar residues" evidence="1">
    <location>
        <begin position="152"/>
        <end position="164"/>
    </location>
</feature>
<dbReference type="EMBL" id="CP099489">
    <property type="protein sequence ID" value="USQ79731.1"/>
    <property type="molecule type" value="Genomic_DNA"/>
</dbReference>
<dbReference type="Proteomes" id="UP001056455">
    <property type="component" value="Chromosome"/>
</dbReference>
<evidence type="ECO:0000256" key="1">
    <source>
        <dbReference type="SAM" id="MobiDB-lite"/>
    </source>
</evidence>
<accession>A0ABY4YT03</accession>
<evidence type="ECO:0000313" key="3">
    <source>
        <dbReference type="Proteomes" id="UP001056455"/>
    </source>
</evidence>
<organism evidence="2 3">
    <name type="scientific">Ornithinimicrobium faecis</name>
    <dbReference type="NCBI Taxonomy" id="2934158"/>
    <lineage>
        <taxon>Bacteria</taxon>
        <taxon>Bacillati</taxon>
        <taxon>Actinomycetota</taxon>
        <taxon>Actinomycetes</taxon>
        <taxon>Micrococcales</taxon>
        <taxon>Ornithinimicrobiaceae</taxon>
        <taxon>Ornithinimicrobium</taxon>
    </lineage>
</organism>
<protein>
    <submittedName>
        <fullName evidence="2">Uncharacterized protein</fullName>
    </submittedName>
</protein>
<reference evidence="2" key="1">
    <citation type="submission" date="2022-06" db="EMBL/GenBank/DDBJ databases">
        <title>Ornithinimicrobium HY1793.</title>
        <authorList>
            <person name="Huang Y."/>
        </authorList>
    </citation>
    <scope>NUCLEOTIDE SEQUENCE</scope>
    <source>
        <strain evidence="2">HY1793</strain>
    </source>
</reference>
<evidence type="ECO:0000313" key="2">
    <source>
        <dbReference type="EMBL" id="USQ79731.1"/>
    </source>
</evidence>
<feature type="region of interest" description="Disordered" evidence="1">
    <location>
        <begin position="152"/>
        <end position="171"/>
    </location>
</feature>
<gene>
    <name evidence="2" type="ORF">NF556_19430</name>
</gene>
<keyword evidence="3" id="KW-1185">Reference proteome</keyword>
<sequence>MSALVSGPPAFSGGEVLPNVDKTYIDESGVIHYTFDPESMPGATLSRETTDLLSDGSCDLTASGGASGKAGDPTITVGSEISFDPDTCERLMATASYPLDRAPQSVLDTLTPTDGTRVDSEHLSGGFHPNATWFGKLKAYIEDPIQIDVSSTTSEHTWNSSGGESHNHRWG</sequence>
<name>A0ABY4YT03_9MICO</name>
<dbReference type="RefSeq" id="WP_252592835.1">
    <property type="nucleotide sequence ID" value="NZ_CP099489.1"/>
</dbReference>